<keyword evidence="3" id="KW-1185">Reference proteome</keyword>
<protein>
    <submittedName>
        <fullName evidence="2">Uncharacterized protein</fullName>
    </submittedName>
</protein>
<sequence length="153" mass="16141">MRGTRKGLANGRGEGRGGAGQRQGPCGQRVVGSRESRAGTAPSYAQVSARYLEFEAVSLGVSWNGEGHPELSLTCLTCMTSNGDAQPSGVTQPPTPSASVLAHTALIPLALRSDKKNGEYIMEQGVHWAGGFKRRGAAGTCWVRHLTLTQVLH</sequence>
<dbReference type="Proteomes" id="UP001487740">
    <property type="component" value="Unassembled WGS sequence"/>
</dbReference>
<name>A0AAW0SJM4_SCYPA</name>
<evidence type="ECO:0000313" key="3">
    <source>
        <dbReference type="Proteomes" id="UP001487740"/>
    </source>
</evidence>
<comment type="caution">
    <text evidence="2">The sequence shown here is derived from an EMBL/GenBank/DDBJ whole genome shotgun (WGS) entry which is preliminary data.</text>
</comment>
<gene>
    <name evidence="2" type="ORF">O3P69_008393</name>
</gene>
<organism evidence="2 3">
    <name type="scientific">Scylla paramamosain</name>
    <name type="common">Mud crab</name>
    <dbReference type="NCBI Taxonomy" id="85552"/>
    <lineage>
        <taxon>Eukaryota</taxon>
        <taxon>Metazoa</taxon>
        <taxon>Ecdysozoa</taxon>
        <taxon>Arthropoda</taxon>
        <taxon>Crustacea</taxon>
        <taxon>Multicrustacea</taxon>
        <taxon>Malacostraca</taxon>
        <taxon>Eumalacostraca</taxon>
        <taxon>Eucarida</taxon>
        <taxon>Decapoda</taxon>
        <taxon>Pleocyemata</taxon>
        <taxon>Brachyura</taxon>
        <taxon>Eubrachyura</taxon>
        <taxon>Portunoidea</taxon>
        <taxon>Portunidae</taxon>
        <taxon>Portuninae</taxon>
        <taxon>Scylla</taxon>
    </lineage>
</organism>
<reference evidence="2 3" key="1">
    <citation type="submission" date="2023-03" db="EMBL/GenBank/DDBJ databases">
        <title>High-quality genome of Scylla paramamosain provides insights in environmental adaptation.</title>
        <authorList>
            <person name="Zhang L."/>
        </authorList>
    </citation>
    <scope>NUCLEOTIDE SEQUENCE [LARGE SCALE GENOMIC DNA]</scope>
    <source>
        <strain evidence="2">LZ_2023a</strain>
        <tissue evidence="2">Muscle</tissue>
    </source>
</reference>
<feature type="compositionally biased region" description="Gly residues" evidence="1">
    <location>
        <begin position="10"/>
        <end position="21"/>
    </location>
</feature>
<accession>A0AAW0SJM4</accession>
<dbReference type="EMBL" id="JARAKH010000049">
    <property type="protein sequence ID" value="KAK8375538.1"/>
    <property type="molecule type" value="Genomic_DNA"/>
</dbReference>
<evidence type="ECO:0000313" key="2">
    <source>
        <dbReference type="EMBL" id="KAK8375538.1"/>
    </source>
</evidence>
<feature type="region of interest" description="Disordered" evidence="1">
    <location>
        <begin position="1"/>
        <end position="39"/>
    </location>
</feature>
<dbReference type="AlphaFoldDB" id="A0AAW0SJM4"/>
<proteinExistence type="predicted"/>
<evidence type="ECO:0000256" key="1">
    <source>
        <dbReference type="SAM" id="MobiDB-lite"/>
    </source>
</evidence>